<evidence type="ECO:0000313" key="2">
    <source>
        <dbReference type="Proteomes" id="UP000316217"/>
    </source>
</evidence>
<sequence length="143" mass="16864">MEDLHVVGVESGLEFIRQRLEEGWVLVIGEEDCIKEMKKQVAPPYSSYNRDMIFITIGNKKRVVRVYLARKTERLKKFLYRDAEQTDLFSKTLMVEAVRRWESCVYDSVIREDIPSDVKEGSADTEEAIEKILDMVRRWVEDE</sequence>
<name>A0A520KJ30_9CREN</name>
<dbReference type="AlphaFoldDB" id="A0A520KJ30"/>
<comment type="caution">
    <text evidence="1">The sequence shown here is derived from an EMBL/GenBank/DDBJ whole genome shotgun (WGS) entry which is preliminary data.</text>
</comment>
<gene>
    <name evidence="1" type="ORF">EF810_05455</name>
</gene>
<evidence type="ECO:0000313" key="1">
    <source>
        <dbReference type="EMBL" id="RZN60741.1"/>
    </source>
</evidence>
<protein>
    <submittedName>
        <fullName evidence="1">Uncharacterized protein</fullName>
    </submittedName>
</protein>
<dbReference type="EMBL" id="RXII01000084">
    <property type="protein sequence ID" value="RZN60741.1"/>
    <property type="molecule type" value="Genomic_DNA"/>
</dbReference>
<dbReference type="Proteomes" id="UP000316217">
    <property type="component" value="Unassembled WGS sequence"/>
</dbReference>
<accession>A0A520KJ30</accession>
<organism evidence="1 2">
    <name type="scientific">Candidatus Methanodesulfokora washburnensis</name>
    <dbReference type="NCBI Taxonomy" id="2478471"/>
    <lineage>
        <taxon>Archaea</taxon>
        <taxon>Thermoproteota</taxon>
        <taxon>Candidatus Korarchaeia</taxon>
        <taxon>Candidatus Korarchaeia incertae sedis</taxon>
        <taxon>Candidatus Methanodesulfokora</taxon>
    </lineage>
</organism>
<proteinExistence type="predicted"/>
<reference evidence="1 2" key="1">
    <citation type="journal article" date="2019" name="Nat. Microbiol.">
        <title>Wide diversity of methane and short-chain alkane metabolisms in uncultured archaea.</title>
        <authorList>
            <person name="Borrel G."/>
            <person name="Adam P.S."/>
            <person name="McKay L.J."/>
            <person name="Chen L.X."/>
            <person name="Sierra-Garcia I.N."/>
            <person name="Sieber C.M."/>
            <person name="Letourneur Q."/>
            <person name="Ghozlane A."/>
            <person name="Andersen G.L."/>
            <person name="Li W.J."/>
            <person name="Hallam S.J."/>
            <person name="Muyzer G."/>
            <person name="de Oliveira V.M."/>
            <person name="Inskeep W.P."/>
            <person name="Banfield J.F."/>
            <person name="Gribaldo S."/>
        </authorList>
    </citation>
    <scope>NUCLEOTIDE SEQUENCE [LARGE SCALE GENOMIC DNA]</scope>
    <source>
        <strain evidence="1">NM4</strain>
    </source>
</reference>